<evidence type="ECO:0000256" key="1">
    <source>
        <dbReference type="SAM" id="SignalP"/>
    </source>
</evidence>
<feature type="chain" id="PRO_5025335621" evidence="1">
    <location>
        <begin position="20"/>
        <end position="413"/>
    </location>
</feature>
<reference evidence="2" key="1">
    <citation type="submission" date="2019-12" db="EMBL/GenBank/DDBJ databases">
        <title>An insight into the sialome of adult female Ixodes ricinus ticks feeding for 6 days.</title>
        <authorList>
            <person name="Perner J."/>
            <person name="Ribeiro J.M.C."/>
        </authorList>
    </citation>
    <scope>NUCLEOTIDE SEQUENCE</scope>
    <source>
        <strain evidence="2">Semi-engorged</strain>
        <tissue evidence="2">Salivary glands</tissue>
    </source>
</reference>
<name>A0A6B0VD91_IXORI</name>
<keyword evidence="1" id="KW-0732">Signal</keyword>
<sequence length="413" mass="44673">MNRSSWICVGLIIAPVVNLAIVDRPEPFVGVLVGPELEIDTVLVKEVFQPEQVHDRETLADDALPKTAVVSTVIAAVHGPMTHGYDPRPLGSVLGLRRLFEIFLEPLVLVCDLCEPVLDEKVELSGEADDMSGPHVEAKEVVVYIAALVHHAEPIDVVGEVVAVLVVADAGHIRNVRGHGLDLAHEFIPNTSVVRVHIVGEITHVENSIDGPFLGLLLKERKGLGVHVAHVSEHGQPRAPLLTTPHGPEEKQGAPAHVGTTVVPVQGAGLEAGQGNPVYEDDSAFGPAVLELGAVAQCPLVKTHLSKLYHRLFSRVDSGPRDDHLGRVHSVGQMNLLGFHIDNATHHRLHHKGQENHTDGLDDSECHFAEVRRFEARAIHVASTVREVFGTTTVLWNAVFTKQSEDKQTIGSA</sequence>
<feature type="signal peptide" evidence="1">
    <location>
        <begin position="1"/>
        <end position="19"/>
    </location>
</feature>
<accession>A0A6B0VD91</accession>
<proteinExistence type="predicted"/>
<dbReference type="AlphaFoldDB" id="A0A6B0VD91"/>
<organism evidence="2">
    <name type="scientific">Ixodes ricinus</name>
    <name type="common">Common tick</name>
    <name type="synonym">Acarus ricinus</name>
    <dbReference type="NCBI Taxonomy" id="34613"/>
    <lineage>
        <taxon>Eukaryota</taxon>
        <taxon>Metazoa</taxon>
        <taxon>Ecdysozoa</taxon>
        <taxon>Arthropoda</taxon>
        <taxon>Chelicerata</taxon>
        <taxon>Arachnida</taxon>
        <taxon>Acari</taxon>
        <taxon>Parasitiformes</taxon>
        <taxon>Ixodida</taxon>
        <taxon>Ixodoidea</taxon>
        <taxon>Ixodidae</taxon>
        <taxon>Ixodinae</taxon>
        <taxon>Ixodes</taxon>
    </lineage>
</organism>
<protein>
    <submittedName>
        <fullName evidence="2">Putative secreted protein</fullName>
    </submittedName>
</protein>
<dbReference type="EMBL" id="GIFC01017135">
    <property type="protein sequence ID" value="MXU99218.1"/>
    <property type="molecule type" value="Transcribed_RNA"/>
</dbReference>
<evidence type="ECO:0000313" key="2">
    <source>
        <dbReference type="EMBL" id="MXU99218.1"/>
    </source>
</evidence>